<dbReference type="EMBL" id="JABWDY010026543">
    <property type="protein sequence ID" value="KAF5188615.1"/>
    <property type="molecule type" value="Genomic_DNA"/>
</dbReference>
<reference evidence="1 2" key="1">
    <citation type="submission" date="2020-06" db="EMBL/GenBank/DDBJ databases">
        <title>Transcriptomic and genomic resources for Thalictrum thalictroides and T. hernandezii: Facilitating candidate gene discovery in an emerging model plant lineage.</title>
        <authorList>
            <person name="Arias T."/>
            <person name="Riano-Pachon D.M."/>
            <person name="Di Stilio V.S."/>
        </authorList>
    </citation>
    <scope>NUCLEOTIDE SEQUENCE [LARGE SCALE GENOMIC DNA]</scope>
    <source>
        <strain evidence="2">cv. WT478/WT964</strain>
        <tissue evidence="1">Leaves</tissue>
    </source>
</reference>
<name>A0A7J6VWQ3_THATH</name>
<dbReference type="AlphaFoldDB" id="A0A7J6VWQ3"/>
<proteinExistence type="predicted"/>
<keyword evidence="2" id="KW-1185">Reference proteome</keyword>
<accession>A0A7J6VWQ3</accession>
<sequence length="123" mass="13838">MTTLKIINKARTNVVDPPGNTKPISIAHRIDKLTQVLTEKLYAYSALTPTGNSHLLGDSHGVFFSRSAELATKKKRQNSEELSQVFNRESTMNPTHDQIINVPYVFSQKKNNNLSWMSQPPTI</sequence>
<evidence type="ECO:0000313" key="1">
    <source>
        <dbReference type="EMBL" id="KAF5188615.1"/>
    </source>
</evidence>
<comment type="caution">
    <text evidence="1">The sequence shown here is derived from an EMBL/GenBank/DDBJ whole genome shotgun (WGS) entry which is preliminary data.</text>
</comment>
<protein>
    <submittedName>
        <fullName evidence="1">Uncharacterized protein</fullName>
    </submittedName>
</protein>
<dbReference type="Proteomes" id="UP000554482">
    <property type="component" value="Unassembled WGS sequence"/>
</dbReference>
<organism evidence="1 2">
    <name type="scientific">Thalictrum thalictroides</name>
    <name type="common">Rue-anemone</name>
    <name type="synonym">Anemone thalictroides</name>
    <dbReference type="NCBI Taxonomy" id="46969"/>
    <lineage>
        <taxon>Eukaryota</taxon>
        <taxon>Viridiplantae</taxon>
        <taxon>Streptophyta</taxon>
        <taxon>Embryophyta</taxon>
        <taxon>Tracheophyta</taxon>
        <taxon>Spermatophyta</taxon>
        <taxon>Magnoliopsida</taxon>
        <taxon>Ranunculales</taxon>
        <taxon>Ranunculaceae</taxon>
        <taxon>Thalictroideae</taxon>
        <taxon>Thalictrum</taxon>
    </lineage>
</organism>
<gene>
    <name evidence="1" type="ORF">FRX31_021798</name>
</gene>
<evidence type="ECO:0000313" key="2">
    <source>
        <dbReference type="Proteomes" id="UP000554482"/>
    </source>
</evidence>